<dbReference type="InterPro" id="IPR052164">
    <property type="entry name" value="Anthracycline_SecMetBiosynth"/>
</dbReference>
<proteinExistence type="predicted"/>
<dbReference type="PANTHER" id="PTHR33993:SF14">
    <property type="entry name" value="GB|AAF24581.1"/>
    <property type="match status" value="1"/>
</dbReference>
<protein>
    <recommendedName>
        <fullName evidence="1">VOC domain-containing protein</fullName>
    </recommendedName>
</protein>
<dbReference type="InterPro" id="IPR029068">
    <property type="entry name" value="Glyas_Bleomycin-R_OHBP_Dase"/>
</dbReference>
<evidence type="ECO:0000313" key="2">
    <source>
        <dbReference type="EMBL" id="GLK83276.1"/>
    </source>
</evidence>
<keyword evidence="3" id="KW-1185">Reference proteome</keyword>
<organism evidence="2 3">
    <name type="scientific">Ancylobacter defluvii</name>
    <dbReference type="NCBI Taxonomy" id="1282440"/>
    <lineage>
        <taxon>Bacteria</taxon>
        <taxon>Pseudomonadati</taxon>
        <taxon>Pseudomonadota</taxon>
        <taxon>Alphaproteobacteria</taxon>
        <taxon>Hyphomicrobiales</taxon>
        <taxon>Xanthobacteraceae</taxon>
        <taxon>Ancylobacter</taxon>
    </lineage>
</organism>
<evidence type="ECO:0000259" key="1">
    <source>
        <dbReference type="PROSITE" id="PS51819"/>
    </source>
</evidence>
<dbReference type="AlphaFoldDB" id="A0A9W6NAA5"/>
<dbReference type="CDD" id="cd07247">
    <property type="entry name" value="SgaA_N_like"/>
    <property type="match status" value="1"/>
</dbReference>
<feature type="domain" description="VOC" evidence="1">
    <location>
        <begin position="49"/>
        <end position="165"/>
    </location>
</feature>
<dbReference type="PROSITE" id="PS51819">
    <property type="entry name" value="VOC"/>
    <property type="match status" value="1"/>
</dbReference>
<dbReference type="Proteomes" id="UP001143330">
    <property type="component" value="Unassembled WGS sequence"/>
</dbReference>
<dbReference type="Gene3D" id="3.10.180.10">
    <property type="entry name" value="2,3-Dihydroxybiphenyl 1,2-Dioxygenase, domain 1"/>
    <property type="match status" value="1"/>
</dbReference>
<accession>A0A9W6NAA5</accession>
<comment type="caution">
    <text evidence="2">The sequence shown here is derived from an EMBL/GenBank/DDBJ whole genome shotgun (WGS) entry which is preliminary data.</text>
</comment>
<dbReference type="Pfam" id="PF00903">
    <property type="entry name" value="Glyoxalase"/>
    <property type="match status" value="1"/>
</dbReference>
<name>A0A9W6NAA5_9HYPH</name>
<dbReference type="InterPro" id="IPR037523">
    <property type="entry name" value="VOC_core"/>
</dbReference>
<dbReference type="PANTHER" id="PTHR33993">
    <property type="entry name" value="GLYOXALASE-RELATED"/>
    <property type="match status" value="1"/>
</dbReference>
<dbReference type="SUPFAM" id="SSF54593">
    <property type="entry name" value="Glyoxalase/Bleomycin resistance protein/Dihydroxybiphenyl dioxygenase"/>
    <property type="match status" value="1"/>
</dbReference>
<dbReference type="InterPro" id="IPR004360">
    <property type="entry name" value="Glyas_Fos-R_dOase_dom"/>
</dbReference>
<gene>
    <name evidence="2" type="ORF">GCM10017653_13450</name>
</gene>
<reference evidence="2" key="2">
    <citation type="submission" date="2023-01" db="EMBL/GenBank/DDBJ databases">
        <authorList>
            <person name="Sun Q."/>
            <person name="Evtushenko L."/>
        </authorList>
    </citation>
    <scope>NUCLEOTIDE SEQUENCE</scope>
    <source>
        <strain evidence="2">VKM B-2789</strain>
    </source>
</reference>
<reference evidence="2" key="1">
    <citation type="journal article" date="2014" name="Int. J. Syst. Evol. Microbiol.">
        <title>Complete genome sequence of Corynebacterium casei LMG S-19264T (=DSM 44701T), isolated from a smear-ripened cheese.</title>
        <authorList>
            <consortium name="US DOE Joint Genome Institute (JGI-PGF)"/>
            <person name="Walter F."/>
            <person name="Albersmeier A."/>
            <person name="Kalinowski J."/>
            <person name="Ruckert C."/>
        </authorList>
    </citation>
    <scope>NUCLEOTIDE SEQUENCE</scope>
    <source>
        <strain evidence="2">VKM B-2789</strain>
    </source>
</reference>
<dbReference type="EMBL" id="BSFM01000006">
    <property type="protein sequence ID" value="GLK83276.1"/>
    <property type="molecule type" value="Genomic_DNA"/>
</dbReference>
<evidence type="ECO:0000313" key="3">
    <source>
        <dbReference type="Proteomes" id="UP001143330"/>
    </source>
</evidence>
<sequence length="167" mass="18093">MADENGSPLRHGSPFSEYRIRTVNIAAPALPPAGAAREEPMSETPQHGSFVWNELNSPDPAAAKAFYTRLMGWSFAPFPMAEGEYWIIKKGDTEIGGLFPLAGPDFKDMPAHWMTYIAIDDVDARAGEAQAAGGTIVRPPFDVPGVGRIAIVRDAEGAYMGWITPKM</sequence>